<dbReference type="EMBL" id="BSYA01000022">
    <property type="protein sequence ID" value="GMG25914.1"/>
    <property type="molecule type" value="Genomic_DNA"/>
</dbReference>
<comment type="similarity">
    <text evidence="1">Belongs to the tpcK family.</text>
</comment>
<accession>A0AAN4YB62</accession>
<reference evidence="3" key="1">
    <citation type="submission" date="2023-04" db="EMBL/GenBank/DDBJ databases">
        <title>Aspergillus oryzae NBRC 4228.</title>
        <authorList>
            <person name="Ichikawa N."/>
            <person name="Sato H."/>
            <person name="Tonouchi N."/>
        </authorList>
    </citation>
    <scope>NUCLEOTIDE SEQUENCE</scope>
    <source>
        <strain evidence="3">NBRC 4228</strain>
    </source>
</reference>
<organism evidence="3 4">
    <name type="scientific">Aspergillus oryzae</name>
    <name type="common">Yellow koji mold</name>
    <dbReference type="NCBI Taxonomy" id="5062"/>
    <lineage>
        <taxon>Eukaryota</taxon>
        <taxon>Fungi</taxon>
        <taxon>Dikarya</taxon>
        <taxon>Ascomycota</taxon>
        <taxon>Pezizomycotina</taxon>
        <taxon>Eurotiomycetes</taxon>
        <taxon>Eurotiomycetidae</taxon>
        <taxon>Eurotiales</taxon>
        <taxon>Aspergillaceae</taxon>
        <taxon>Aspergillus</taxon>
        <taxon>Aspergillus subgen. Circumdati</taxon>
    </lineage>
</organism>
<dbReference type="InterPro" id="IPR009799">
    <property type="entry name" value="EthD_dom"/>
</dbReference>
<evidence type="ECO:0000259" key="2">
    <source>
        <dbReference type="Pfam" id="PF07110"/>
    </source>
</evidence>
<dbReference type="SUPFAM" id="SSF54909">
    <property type="entry name" value="Dimeric alpha+beta barrel"/>
    <property type="match status" value="1"/>
</dbReference>
<protein>
    <submittedName>
        <fullName evidence="3">Unnamed protein product</fullName>
    </submittedName>
</protein>
<dbReference type="InterPro" id="IPR011008">
    <property type="entry name" value="Dimeric_a/b-barrel"/>
</dbReference>
<feature type="domain" description="EthD" evidence="2">
    <location>
        <begin position="64"/>
        <end position="124"/>
    </location>
</feature>
<evidence type="ECO:0000313" key="4">
    <source>
        <dbReference type="Proteomes" id="UP001165205"/>
    </source>
</evidence>
<dbReference type="Proteomes" id="UP001165205">
    <property type="component" value="Unassembled WGS sequence"/>
</dbReference>
<sequence length="139" mass="15249">MDLAMQLVEGRQRAFIANHFWSSIPGLWDNRQRISEYKILTGGLSDPGCLEAKPLSTAYKGASDRNPLTPATVLVGQQTDFDFDAYAELTFADQAAFQAFGAKLYAPDAAAQIAADEEKWLDKSKLAMAMLGDVIETTR</sequence>
<evidence type="ECO:0000313" key="3">
    <source>
        <dbReference type="EMBL" id="GMG25914.1"/>
    </source>
</evidence>
<comment type="caution">
    <text evidence="3">The sequence shown here is derived from an EMBL/GenBank/DDBJ whole genome shotgun (WGS) entry which is preliminary data.</text>
</comment>
<dbReference type="Gene3D" id="3.30.70.100">
    <property type="match status" value="1"/>
</dbReference>
<dbReference type="AlphaFoldDB" id="A0AAN4YB62"/>
<evidence type="ECO:0000256" key="1">
    <source>
        <dbReference type="ARBA" id="ARBA00005986"/>
    </source>
</evidence>
<dbReference type="Pfam" id="PF07110">
    <property type="entry name" value="EthD"/>
    <property type="match status" value="1"/>
</dbReference>
<proteinExistence type="inferred from homology"/>
<gene>
    <name evidence="3" type="ORF">Aory04_000284200</name>
</gene>
<name>A0AAN4YB62_ASPOZ</name>
<dbReference type="GO" id="GO:0016491">
    <property type="term" value="F:oxidoreductase activity"/>
    <property type="evidence" value="ECO:0007669"/>
    <property type="project" value="InterPro"/>
</dbReference>